<organism evidence="2 4">
    <name type="scientific">Didymodactylos carnosus</name>
    <dbReference type="NCBI Taxonomy" id="1234261"/>
    <lineage>
        <taxon>Eukaryota</taxon>
        <taxon>Metazoa</taxon>
        <taxon>Spiralia</taxon>
        <taxon>Gnathifera</taxon>
        <taxon>Rotifera</taxon>
        <taxon>Eurotatoria</taxon>
        <taxon>Bdelloidea</taxon>
        <taxon>Philodinida</taxon>
        <taxon>Philodinidae</taxon>
        <taxon>Didymodactylos</taxon>
    </lineage>
</organism>
<dbReference type="Proteomes" id="UP000681722">
    <property type="component" value="Unassembled WGS sequence"/>
</dbReference>
<evidence type="ECO:0000313" key="4">
    <source>
        <dbReference type="Proteomes" id="UP000663829"/>
    </source>
</evidence>
<reference evidence="2" key="1">
    <citation type="submission" date="2021-02" db="EMBL/GenBank/DDBJ databases">
        <authorList>
            <person name="Nowell W R."/>
        </authorList>
    </citation>
    <scope>NUCLEOTIDE SEQUENCE</scope>
</reference>
<feature type="compositionally biased region" description="Basic and acidic residues" evidence="1">
    <location>
        <begin position="1203"/>
        <end position="1213"/>
    </location>
</feature>
<proteinExistence type="predicted"/>
<dbReference type="EMBL" id="CAJOBC010001081">
    <property type="protein sequence ID" value="CAF3653797.1"/>
    <property type="molecule type" value="Genomic_DNA"/>
</dbReference>
<gene>
    <name evidence="2" type="ORF">GPM918_LOCUS6857</name>
    <name evidence="3" type="ORF">SRO942_LOCUS6857</name>
</gene>
<name>A0A813X8B3_9BILA</name>
<feature type="region of interest" description="Disordered" evidence="1">
    <location>
        <begin position="447"/>
        <end position="520"/>
    </location>
</feature>
<dbReference type="Proteomes" id="UP000663829">
    <property type="component" value="Unassembled WGS sequence"/>
</dbReference>
<accession>A0A813X8B3</accession>
<feature type="region of interest" description="Disordered" evidence="1">
    <location>
        <begin position="1200"/>
        <end position="1230"/>
    </location>
</feature>
<comment type="caution">
    <text evidence="2">The sequence shown here is derived from an EMBL/GenBank/DDBJ whole genome shotgun (WGS) entry which is preliminary data.</text>
</comment>
<dbReference type="EMBL" id="CAJNOQ010001081">
    <property type="protein sequence ID" value="CAF0866305.1"/>
    <property type="molecule type" value="Genomic_DNA"/>
</dbReference>
<keyword evidence="4" id="KW-1185">Reference proteome</keyword>
<evidence type="ECO:0000256" key="1">
    <source>
        <dbReference type="SAM" id="MobiDB-lite"/>
    </source>
</evidence>
<evidence type="ECO:0000313" key="2">
    <source>
        <dbReference type="EMBL" id="CAF0866305.1"/>
    </source>
</evidence>
<feature type="non-terminal residue" evidence="2">
    <location>
        <position position="1"/>
    </location>
</feature>
<feature type="compositionally biased region" description="Polar residues" evidence="1">
    <location>
        <begin position="694"/>
        <end position="713"/>
    </location>
</feature>
<evidence type="ECO:0000313" key="3">
    <source>
        <dbReference type="EMBL" id="CAF3653797.1"/>
    </source>
</evidence>
<feature type="region of interest" description="Disordered" evidence="1">
    <location>
        <begin position="694"/>
        <end position="717"/>
    </location>
</feature>
<sequence>LLLYNNLIPPNVFKCNKFYVYLTIYTFDLRPNEICIIRQIFPIFVFNVLSNLELVRALFNKKQQHNKTLSNTQIEQFQVSSNFNLLLNQTYILHLLNCSNHAFSLNFNIGIIIINHRLNILTLSKNVNNEIILLINITLTHSTKHFIYQNIHSFIVLYHPTIVSENVDTRRNINYKIELYLVDRRLHNFINQCILPHLQPSSNKANFSTYEPNIVDPYEYDRVKLLSMNVLDTNNNTVNITNDVNSTFQTYYYTKSFVSFALLFGSAFLPLSFEKLGRLRHSTPKILRTSDHGSIDNYSSISNLVSASMTKIRNIFSTKNSCLSISFRKNIYYQNHEACEQRFSGHYLKRKRQENQQTTLMNKNLLKDELDSGYSSSGSIDSETNDYQSYTKKIIQHRPSQITAYPVYDNSTIQVHSQDENNQIASSTDRHGDIASTEDSLLVHIDDKQRRKSGTDSIIYNRQPPTIIMTRPSKQDNEQQQQRLYMPKRHYSPSSLQRSTRMDHRLSRKDNLPLSSPLKPILSKRRLTEADFSSTRGSVAAPSESRRSIFSSSLGIESSSRLNQPRVFDDKTVVSSSFRNENTSKFLIGTLWNTFALVNNLFLQKARRRRDALTSADLNPDQLEHLQRLAQLANYYNQQEETDYENDIDNVYQQQDENTTHELETIMHALQHPGTVNLERILSDLRHPIRRFSSTSTTSNLLPKRQSATTSTNTDKDAVSEHVQGKMRTIQVQTDIEEETQHRIMKHDQNQFCCSCQGIHKNTCIYYDDSIPLDSEIRILENHASNITSTVSVVHQSTLNSDHLSKIIADIHQNKQPSYSNKKTIMKDSATTTDPSIEGNGGVNEHSIYTNTLLRRKSVIDLEKISKQSTYLNVSTQYSPSETDISPEFIISKVPDQDRIRIKYSNATTQYSSSDKGTSPIESTILTKSVISKTTSTDQNVSDQRETVFQQLKRTISIRNTPSEYDLPPKHVTQTQDENFDFESSHTVRSLVSMFELPQTKSTDFQQRRNYKIKSSLNLNNQSSNVHRQQTPIIDEFPKENSLSPPLVVPRRQQTPPSLISDVNVKVNPLIIDNSNFDRQMLINQYATELTSAMLANVILTISRSESTDNIQTNDQSTNTDNRTPRFSSYTNGNGKGLLFQTHTFVPNIHKSIVEEDEDVEISTKNDTDTNTLLDTVIEQTEVKSFDHSQHTLIAGRYIDGTRSSDEEQKQQVKENVNNQVFSSTRSYSTRMRNSVDDSWRFQYDKSSSSENEPREVNESNTLQYLSKSQQFAAHRMYVKPWLKRRIKSVAQSSVPPEVYSTNVIDSKISPTTDNGNILVQKQSKHTKSFYNIIEEETFADLNTRYASLLTIAVYVKSVQRLQLLKDDVMVILHSHLTRLHQMFENNIEKIELPSQTQVLHTVNDNGNKRYRTSFIVDVSNPSSTLHTTGKVILANDVEWKTVKITVRRFRKKFIPFRLDTEFDHTNQISSKLKLAELIELQPYLKHFDNLSQHRVQKYAAHYAEKI</sequence>
<feature type="compositionally biased region" description="Basic and acidic residues" evidence="1">
    <location>
        <begin position="500"/>
        <end position="511"/>
    </location>
</feature>
<protein>
    <submittedName>
        <fullName evidence="2">Uncharacterized protein</fullName>
    </submittedName>
</protein>
<feature type="compositionally biased region" description="Polar residues" evidence="1">
    <location>
        <begin position="455"/>
        <end position="464"/>
    </location>
</feature>